<sequence length="60" mass="6746">MTIKAKLMLPIKVLKEASILMRKLVLTTSIEEILLEARKWGILAGMIVWLAPVEGKLSRT</sequence>
<gene>
    <name evidence="1" type="ORF">Gogos_019868</name>
</gene>
<comment type="caution">
    <text evidence="1">The sequence shown here is derived from an EMBL/GenBank/DDBJ whole genome shotgun (WGS) entry which is preliminary data.</text>
</comment>
<dbReference type="Proteomes" id="UP000593579">
    <property type="component" value="Unassembled WGS sequence"/>
</dbReference>
<evidence type="ECO:0000313" key="2">
    <source>
        <dbReference type="Proteomes" id="UP000593579"/>
    </source>
</evidence>
<protein>
    <submittedName>
        <fullName evidence="1">Uncharacterized protein</fullName>
    </submittedName>
</protein>
<dbReference type="EMBL" id="JABEZY010274684">
    <property type="protein sequence ID" value="MBA0756455.1"/>
    <property type="molecule type" value="Genomic_DNA"/>
</dbReference>
<keyword evidence="2" id="KW-1185">Reference proteome</keyword>
<dbReference type="OrthoDB" id="429955at2759"/>
<organism evidence="1 2">
    <name type="scientific">Gossypium gossypioides</name>
    <name type="common">Mexican cotton</name>
    <name type="synonym">Selera gossypioides</name>
    <dbReference type="NCBI Taxonomy" id="34282"/>
    <lineage>
        <taxon>Eukaryota</taxon>
        <taxon>Viridiplantae</taxon>
        <taxon>Streptophyta</taxon>
        <taxon>Embryophyta</taxon>
        <taxon>Tracheophyta</taxon>
        <taxon>Spermatophyta</taxon>
        <taxon>Magnoliopsida</taxon>
        <taxon>eudicotyledons</taxon>
        <taxon>Gunneridae</taxon>
        <taxon>Pentapetalae</taxon>
        <taxon>rosids</taxon>
        <taxon>malvids</taxon>
        <taxon>Malvales</taxon>
        <taxon>Malvaceae</taxon>
        <taxon>Malvoideae</taxon>
        <taxon>Gossypium</taxon>
    </lineage>
</organism>
<dbReference type="AlphaFoldDB" id="A0A7J9D7L1"/>
<name>A0A7J9D7L1_GOSGO</name>
<evidence type="ECO:0000313" key="1">
    <source>
        <dbReference type="EMBL" id="MBA0756455.1"/>
    </source>
</evidence>
<proteinExistence type="predicted"/>
<reference evidence="1 2" key="1">
    <citation type="journal article" date="2019" name="Genome Biol. Evol.">
        <title>Insights into the evolution of the New World diploid cottons (Gossypium, subgenus Houzingenia) based on genome sequencing.</title>
        <authorList>
            <person name="Grover C.E."/>
            <person name="Arick M.A. 2nd"/>
            <person name="Thrash A."/>
            <person name="Conover J.L."/>
            <person name="Sanders W.S."/>
            <person name="Peterson D.G."/>
            <person name="Frelichowski J.E."/>
            <person name="Scheffler J.A."/>
            <person name="Scheffler B.E."/>
            <person name="Wendel J.F."/>
        </authorList>
    </citation>
    <scope>NUCLEOTIDE SEQUENCE [LARGE SCALE GENOMIC DNA]</scope>
    <source>
        <strain evidence="1">5</strain>
        <tissue evidence="1">Leaf</tissue>
    </source>
</reference>
<accession>A0A7J9D7L1</accession>